<reference evidence="2" key="1">
    <citation type="journal article" date="2017" name="ISME J.">
        <title>Genomic exploration of individual giant ocean viruses.</title>
        <authorList>
            <person name="Wilson W.H."/>
            <person name="Gilg I.C."/>
            <person name="Moniruzzaman M."/>
            <person name="Field E.K."/>
            <person name="Koren S."/>
            <person name="LeCleir G.R."/>
            <person name="Martinez Martinez J."/>
            <person name="Poulton N.J."/>
            <person name="Swan B.K."/>
            <person name="Stepanauskas R."/>
            <person name="Wilhelm S.W."/>
        </authorList>
    </citation>
    <scope>NUCLEOTIDE SEQUENCE</scope>
</reference>
<name>A0A1X9VNT2_9VIRU</name>
<evidence type="ECO:0000313" key="2">
    <source>
        <dbReference type="EMBL" id="ARR74992.1"/>
    </source>
</evidence>
<feature type="compositionally biased region" description="Polar residues" evidence="1">
    <location>
        <begin position="736"/>
        <end position="745"/>
    </location>
</feature>
<sequence>MSEEKNVVISGDLTLVLPDSTDEFGWGDLTVERKAYINGTADATNSTDASLIVAGGIGVTKSILADLDLTIDGHSQLDQVTIDTSDAQTLVTGPNAVDISVGAASQFVSTGGNMTVSATTESVILSGGKTDQTAVQITSTNAAGGIQIQSGATGTVGVSGGSGGLTVDTLSGGAISLDAIDAASNFTIATSGAAQNLSLGITGATDSQVVVESSGTSATGDAIVVNTTNTAGNIRISNSAGLAEGGAIDVLSGSDGMNLTTNTSGTLNILAQGASGSFIVNSDGAGEHLTISQSGTTDSSLILESAGINTSNTAVDIKTNNTAGNIALTNAAAGTGSIDMSTGTGGLSGITQDGGPVSLTSVGATTSITASTNASGQDLILQVVGATDSSVVVQSSGTGTDAIKLDSTAGGIRADATGIIQIETTDTTNGINLASSTAGVPVNIGTTSSLTTVYGNFDVLGTTTSIESVTLTVDDNIVFVNNAPSGTSDGGIAVKRFQSANDTASGDVIADPAVYTGTAQGGGINTITLDAGASTTNDIYAGYWVEITTGTGASQVRRIKSYDGTTKIATLYSTADQTGVLGNPTPVEGLDYTTNPDATSVFELHDCGYVVSVWDESAKEWIIACTSLDPSDNVVINGYADFHAGDATFDNITATTINNLTADSIITVTLTDNSTANVICTGFPTDYGIYIVIARPDTLFSTRPSAIFMIGRLNDGVTAGDSNRYLSVRGSTNSQLRMNWPSGSKPQLRYGPAPGV</sequence>
<dbReference type="EMBL" id="KY565523">
    <property type="protein sequence ID" value="ARR74992.1"/>
    <property type="molecule type" value="Genomic_DNA"/>
</dbReference>
<gene>
    <name evidence="2" type="ORF">SAGO17_0073</name>
</gene>
<evidence type="ECO:0000256" key="1">
    <source>
        <dbReference type="SAM" id="MobiDB-lite"/>
    </source>
</evidence>
<protein>
    <submittedName>
        <fullName evidence="2">Uncharacterized protein</fullName>
    </submittedName>
</protein>
<accession>A0A1X9VNT2</accession>
<organism evidence="2">
    <name type="scientific">Mimivirus AB-566-O17</name>
    <dbReference type="NCBI Taxonomy" id="1988039"/>
    <lineage>
        <taxon>Viruses</taxon>
        <taxon>Varidnaviria</taxon>
        <taxon>Bamfordvirae</taxon>
        <taxon>Nucleocytoviricota</taxon>
        <taxon>Megaviricetes</taxon>
        <taxon>Imitervirales</taxon>
        <taxon>Mimiviridae</taxon>
        <taxon>Megamimivirinae</taxon>
        <taxon>Mimivirus</taxon>
    </lineage>
</organism>
<proteinExistence type="predicted"/>
<feature type="region of interest" description="Disordered" evidence="1">
    <location>
        <begin position="736"/>
        <end position="756"/>
    </location>
</feature>